<evidence type="ECO:0000256" key="3">
    <source>
        <dbReference type="ARBA" id="ARBA00023163"/>
    </source>
</evidence>
<gene>
    <name evidence="6" type="ORF">J42TS3_50920</name>
</gene>
<proteinExistence type="predicted"/>
<evidence type="ECO:0000256" key="4">
    <source>
        <dbReference type="SAM" id="Phobius"/>
    </source>
</evidence>
<keyword evidence="4" id="KW-1133">Transmembrane helix</keyword>
<feature type="domain" description="HTH araC/xylS-type" evidence="5">
    <location>
        <begin position="641"/>
        <end position="740"/>
    </location>
</feature>
<protein>
    <recommendedName>
        <fullName evidence="5">HTH araC/xylS-type domain-containing protein</fullName>
    </recommendedName>
</protein>
<evidence type="ECO:0000313" key="6">
    <source>
        <dbReference type="EMBL" id="GIP56057.1"/>
    </source>
</evidence>
<keyword evidence="4" id="KW-0472">Membrane</keyword>
<dbReference type="RefSeq" id="WP_213656768.1">
    <property type="nucleotide sequence ID" value="NZ_BOSL01000029.1"/>
</dbReference>
<keyword evidence="2" id="KW-0238">DNA-binding</keyword>
<dbReference type="PROSITE" id="PS01124">
    <property type="entry name" value="HTH_ARAC_FAMILY_2"/>
    <property type="match status" value="1"/>
</dbReference>
<dbReference type="InterPro" id="IPR018060">
    <property type="entry name" value="HTH_AraC"/>
</dbReference>
<dbReference type="Pfam" id="PF17853">
    <property type="entry name" value="GGDEF_2"/>
    <property type="match status" value="1"/>
</dbReference>
<keyword evidence="1" id="KW-0805">Transcription regulation</keyword>
<dbReference type="Pfam" id="PF12833">
    <property type="entry name" value="HTH_18"/>
    <property type="match status" value="1"/>
</dbReference>
<dbReference type="PANTHER" id="PTHR43280">
    <property type="entry name" value="ARAC-FAMILY TRANSCRIPTIONAL REGULATOR"/>
    <property type="match status" value="1"/>
</dbReference>
<accession>A0ABQ4MJB1</accession>
<sequence>MKIKAVRNQRAMFSKILISIVLCTSITLLVSTSIYYTYYVKIQKEQTFLSDLSHLTQTSKEVVNLTEAAQSLSFQIYRNSTISKLMFYENPDIYEVTAAMSELGNYLSSMPYIESIYVYNPKSEHIYIASSKGQNGVFAEQELKDTGVLDILGHYQDYKPFTPIPRIYSNGAEEDDQVRAYTFLCYDAIGWDRSINSAVIVNISAAWINKEITTNLFPESATFILDDRGKILSSQSLEEQTLSPVESDWFNVKIRERETGSFTASYQGLPSLVSYTSPDDLGWQYVRVTPYHLITEQTERILQATLLIAGVILLAGLLTSWLISKRLYLPIDRIVREMNVLEVDKRNSMFTIKQNSLRDLVLGQKPLHPVDQVEGLQRLGIHFTLNEDYRLIVLRIDRYAELSEDRSSYLLAYKFAIMNIASEIFGQTYRVETVDMNDDSLLVLLNIMDPAEDRDTELLETLLRQVREACADYLKISLSAAYSPVDRNPAQLPRLYKQVREASKHRFFYGRGCIINAKAIQELQGNVHHYPTDTEKKLTDALLSGKTEEARRYFSEIVRGTTLNPYHVAQLSVSRLSVTLKSVIDQIQKSNQFRFEEEWEPPALDSFEIIDDLEHIYFTLFDELKNKLAEKKNTKQHELIAEIDRIIDQSFHDPNFSLNLIADKLGLSPVYVSRLYKQATLTGITEVILTKRLNEVCRLLEQTDHSITLIAEQTGFTSSSYLHRMFKRSFGSTPADYRRSKRPAASNG</sequence>
<reference evidence="6 7" key="1">
    <citation type="submission" date="2021-03" db="EMBL/GenBank/DDBJ databases">
        <title>Antimicrobial resistance genes in bacteria isolated from Japanese honey, and their potential for conferring macrolide and lincosamide resistance in the American foulbrood pathogen Paenibacillus larvae.</title>
        <authorList>
            <person name="Okamoto M."/>
            <person name="Kumagai M."/>
            <person name="Kanamori H."/>
            <person name="Takamatsu D."/>
        </authorList>
    </citation>
    <scope>NUCLEOTIDE SEQUENCE [LARGE SCALE GENOMIC DNA]</scope>
    <source>
        <strain evidence="6 7">J42TS3</strain>
    </source>
</reference>
<organism evidence="6 7">
    <name type="scientific">Paenibacillus vini</name>
    <dbReference type="NCBI Taxonomy" id="1476024"/>
    <lineage>
        <taxon>Bacteria</taxon>
        <taxon>Bacillati</taxon>
        <taxon>Bacillota</taxon>
        <taxon>Bacilli</taxon>
        <taxon>Bacillales</taxon>
        <taxon>Paenibacillaceae</taxon>
        <taxon>Paenibacillus</taxon>
    </lineage>
</organism>
<feature type="transmembrane region" description="Helical" evidence="4">
    <location>
        <begin position="12"/>
        <end position="38"/>
    </location>
</feature>
<dbReference type="InterPro" id="IPR009057">
    <property type="entry name" value="Homeodomain-like_sf"/>
</dbReference>
<evidence type="ECO:0000259" key="5">
    <source>
        <dbReference type="PROSITE" id="PS01124"/>
    </source>
</evidence>
<dbReference type="Proteomes" id="UP000679992">
    <property type="component" value="Unassembled WGS sequence"/>
</dbReference>
<dbReference type="SUPFAM" id="SSF46689">
    <property type="entry name" value="Homeodomain-like"/>
    <property type="match status" value="1"/>
</dbReference>
<dbReference type="EMBL" id="BOSL01000029">
    <property type="protein sequence ID" value="GIP56057.1"/>
    <property type="molecule type" value="Genomic_DNA"/>
</dbReference>
<evidence type="ECO:0000313" key="7">
    <source>
        <dbReference type="Proteomes" id="UP000679992"/>
    </source>
</evidence>
<dbReference type="PANTHER" id="PTHR43280:SF2">
    <property type="entry name" value="HTH-TYPE TRANSCRIPTIONAL REGULATOR EXSA"/>
    <property type="match status" value="1"/>
</dbReference>
<keyword evidence="7" id="KW-1185">Reference proteome</keyword>
<dbReference type="InterPro" id="IPR041522">
    <property type="entry name" value="CdaR_GGDEF"/>
</dbReference>
<evidence type="ECO:0000256" key="2">
    <source>
        <dbReference type="ARBA" id="ARBA00023125"/>
    </source>
</evidence>
<name>A0ABQ4MJB1_9BACL</name>
<dbReference type="Gene3D" id="1.10.10.60">
    <property type="entry name" value="Homeodomain-like"/>
    <property type="match status" value="2"/>
</dbReference>
<keyword evidence="3" id="KW-0804">Transcription</keyword>
<keyword evidence="4" id="KW-0812">Transmembrane</keyword>
<dbReference type="CDD" id="cd18774">
    <property type="entry name" value="PDC2_HK_sensor"/>
    <property type="match status" value="1"/>
</dbReference>
<evidence type="ECO:0000256" key="1">
    <source>
        <dbReference type="ARBA" id="ARBA00023015"/>
    </source>
</evidence>
<dbReference type="SMART" id="SM00342">
    <property type="entry name" value="HTH_ARAC"/>
    <property type="match status" value="1"/>
</dbReference>
<comment type="caution">
    <text evidence="6">The sequence shown here is derived from an EMBL/GenBank/DDBJ whole genome shotgun (WGS) entry which is preliminary data.</text>
</comment>